<dbReference type="Proteomes" id="UP000189935">
    <property type="component" value="Chromosome I"/>
</dbReference>
<dbReference type="SUPFAM" id="SSF46785">
    <property type="entry name" value="Winged helix' DNA-binding domain"/>
    <property type="match status" value="1"/>
</dbReference>
<dbReference type="SMART" id="SM00347">
    <property type="entry name" value="HTH_MARR"/>
    <property type="match status" value="1"/>
</dbReference>
<dbReference type="GO" id="GO:0003700">
    <property type="term" value="F:DNA-binding transcription factor activity"/>
    <property type="evidence" value="ECO:0007669"/>
    <property type="project" value="InterPro"/>
</dbReference>
<evidence type="ECO:0000259" key="4">
    <source>
        <dbReference type="PROSITE" id="PS50995"/>
    </source>
</evidence>
<protein>
    <submittedName>
        <fullName evidence="5">Transcriptional regulator, MarR family</fullName>
    </submittedName>
</protein>
<accession>A0A1M6NF73</accession>
<sequence length="162" mass="18111">MSKKSTRLQSAEPTVPVDHQKILGLAVNTLGRNIVWSLSKRTARHGVLPGVYPIIAWLMQLPDSTQAELSRLVGIEQPTMAITLRRMERDGLIQRKPDPDHGRRSHVTLSAKGRKLSQVMRAAAHEVEKLATDGLSAAEVDQFFRLAGIMIQNLNIERYGRK</sequence>
<dbReference type="InterPro" id="IPR036388">
    <property type="entry name" value="WH-like_DNA-bd_sf"/>
</dbReference>
<dbReference type="Gene3D" id="1.10.10.10">
    <property type="entry name" value="Winged helix-like DNA-binding domain superfamily/Winged helix DNA-binding domain"/>
    <property type="match status" value="1"/>
</dbReference>
<gene>
    <name evidence="5" type="ORF">SAMN05444159_1979</name>
</gene>
<evidence type="ECO:0000256" key="2">
    <source>
        <dbReference type="ARBA" id="ARBA00023125"/>
    </source>
</evidence>
<evidence type="ECO:0000256" key="1">
    <source>
        <dbReference type="ARBA" id="ARBA00023015"/>
    </source>
</evidence>
<keyword evidence="2" id="KW-0238">DNA-binding</keyword>
<evidence type="ECO:0000256" key="3">
    <source>
        <dbReference type="ARBA" id="ARBA00023163"/>
    </source>
</evidence>
<evidence type="ECO:0000313" key="6">
    <source>
        <dbReference type="Proteomes" id="UP000189935"/>
    </source>
</evidence>
<dbReference type="RefSeq" id="WP_079537983.1">
    <property type="nucleotide sequence ID" value="NZ_LT670844.1"/>
</dbReference>
<dbReference type="PANTHER" id="PTHR42756:SF1">
    <property type="entry name" value="TRANSCRIPTIONAL REPRESSOR OF EMRAB OPERON"/>
    <property type="match status" value="1"/>
</dbReference>
<name>A0A1M6NF73_9BRAD</name>
<reference evidence="5 6" key="1">
    <citation type="submission" date="2016-11" db="EMBL/GenBank/DDBJ databases">
        <authorList>
            <person name="Jaros S."/>
            <person name="Januszkiewicz K."/>
            <person name="Wedrychowicz H."/>
        </authorList>
    </citation>
    <scope>NUCLEOTIDE SEQUENCE [LARGE SCALE GENOMIC DNA]</scope>
    <source>
        <strain evidence="5 6">GAS499</strain>
    </source>
</reference>
<dbReference type="PRINTS" id="PR00598">
    <property type="entry name" value="HTHMARR"/>
</dbReference>
<evidence type="ECO:0000313" key="5">
    <source>
        <dbReference type="EMBL" id="SHJ94401.1"/>
    </source>
</evidence>
<feature type="domain" description="HTH marR-type" evidence="4">
    <location>
        <begin position="20"/>
        <end position="152"/>
    </location>
</feature>
<proteinExistence type="predicted"/>
<dbReference type="PANTHER" id="PTHR42756">
    <property type="entry name" value="TRANSCRIPTIONAL REGULATOR, MARR"/>
    <property type="match status" value="1"/>
</dbReference>
<dbReference type="Pfam" id="PF12802">
    <property type="entry name" value="MarR_2"/>
    <property type="match status" value="1"/>
</dbReference>
<keyword evidence="1" id="KW-0805">Transcription regulation</keyword>
<dbReference type="InterPro" id="IPR036390">
    <property type="entry name" value="WH_DNA-bd_sf"/>
</dbReference>
<dbReference type="InterPro" id="IPR000835">
    <property type="entry name" value="HTH_MarR-typ"/>
</dbReference>
<keyword evidence="3" id="KW-0804">Transcription</keyword>
<dbReference type="EMBL" id="LT670844">
    <property type="protein sequence ID" value="SHJ94401.1"/>
    <property type="molecule type" value="Genomic_DNA"/>
</dbReference>
<dbReference type="AlphaFoldDB" id="A0A1M6NF73"/>
<organism evidence="5 6">
    <name type="scientific">Bradyrhizobium lablabi</name>
    <dbReference type="NCBI Taxonomy" id="722472"/>
    <lineage>
        <taxon>Bacteria</taxon>
        <taxon>Pseudomonadati</taxon>
        <taxon>Pseudomonadota</taxon>
        <taxon>Alphaproteobacteria</taxon>
        <taxon>Hyphomicrobiales</taxon>
        <taxon>Nitrobacteraceae</taxon>
        <taxon>Bradyrhizobium</taxon>
    </lineage>
</organism>
<dbReference type="PROSITE" id="PS50995">
    <property type="entry name" value="HTH_MARR_2"/>
    <property type="match status" value="1"/>
</dbReference>
<dbReference type="GO" id="GO:0003677">
    <property type="term" value="F:DNA binding"/>
    <property type="evidence" value="ECO:0007669"/>
    <property type="project" value="UniProtKB-KW"/>
</dbReference>
<dbReference type="OrthoDB" id="511972at2"/>